<sequence length="57" mass="6494">MTYRKGAYVVDTRHARLAEVMAQVGRLVYVRPPGGGREWEAPPEALRLATREEKQAR</sequence>
<dbReference type="EMBL" id="BAAABX010000063">
    <property type="protein sequence ID" value="GAA0430094.1"/>
    <property type="molecule type" value="Genomic_DNA"/>
</dbReference>
<comment type="caution">
    <text evidence="1">The sequence shown here is derived from an EMBL/GenBank/DDBJ whole genome shotgun (WGS) entry which is preliminary data.</text>
</comment>
<organism evidence="1 2">
    <name type="scientific">Streptomyces luteireticuli</name>
    <dbReference type="NCBI Taxonomy" id="173858"/>
    <lineage>
        <taxon>Bacteria</taxon>
        <taxon>Bacillati</taxon>
        <taxon>Actinomycetota</taxon>
        <taxon>Actinomycetes</taxon>
        <taxon>Kitasatosporales</taxon>
        <taxon>Streptomycetaceae</taxon>
        <taxon>Streptomyces</taxon>
    </lineage>
</organism>
<dbReference type="Proteomes" id="UP001500879">
    <property type="component" value="Unassembled WGS sequence"/>
</dbReference>
<accession>A0ABP3IYT9</accession>
<keyword evidence="2" id="KW-1185">Reference proteome</keyword>
<name>A0ABP3IYT9_9ACTN</name>
<proteinExistence type="predicted"/>
<protein>
    <submittedName>
        <fullName evidence="1">Uncharacterized protein</fullName>
    </submittedName>
</protein>
<dbReference type="RefSeq" id="WP_344031060.1">
    <property type="nucleotide sequence ID" value="NZ_BAAABX010000063.1"/>
</dbReference>
<evidence type="ECO:0000313" key="2">
    <source>
        <dbReference type="Proteomes" id="UP001500879"/>
    </source>
</evidence>
<evidence type="ECO:0000313" key="1">
    <source>
        <dbReference type="EMBL" id="GAA0430094.1"/>
    </source>
</evidence>
<gene>
    <name evidence="1" type="ORF">GCM10010357_59720</name>
</gene>
<reference evidence="2" key="1">
    <citation type="journal article" date="2019" name="Int. J. Syst. Evol. Microbiol.">
        <title>The Global Catalogue of Microorganisms (GCM) 10K type strain sequencing project: providing services to taxonomists for standard genome sequencing and annotation.</title>
        <authorList>
            <consortium name="The Broad Institute Genomics Platform"/>
            <consortium name="The Broad Institute Genome Sequencing Center for Infectious Disease"/>
            <person name="Wu L."/>
            <person name="Ma J."/>
        </authorList>
    </citation>
    <scope>NUCLEOTIDE SEQUENCE [LARGE SCALE GENOMIC DNA]</scope>
    <source>
        <strain evidence="2">JCM 4788</strain>
    </source>
</reference>